<evidence type="ECO:0000259" key="6">
    <source>
        <dbReference type="PROSITE" id="PS51898"/>
    </source>
</evidence>
<evidence type="ECO:0000256" key="4">
    <source>
        <dbReference type="ARBA" id="ARBA00023172"/>
    </source>
</evidence>
<dbReference type="PANTHER" id="PTHR30349">
    <property type="entry name" value="PHAGE INTEGRASE-RELATED"/>
    <property type="match status" value="1"/>
</dbReference>
<dbReference type="InterPro" id="IPR002104">
    <property type="entry name" value="Integrase_catalytic"/>
</dbReference>
<evidence type="ECO:0000259" key="7">
    <source>
        <dbReference type="PROSITE" id="PS51900"/>
    </source>
</evidence>
<dbReference type="EMBL" id="UFQC01000028">
    <property type="protein sequence ID" value="SSW71242.1"/>
    <property type="molecule type" value="Genomic_DNA"/>
</dbReference>
<proteinExistence type="predicted"/>
<dbReference type="Gene3D" id="1.10.443.10">
    <property type="entry name" value="Intergrase catalytic core"/>
    <property type="match status" value="1"/>
</dbReference>
<keyword evidence="4" id="KW-0233">DNA recombination</keyword>
<dbReference type="SUPFAM" id="SSF56349">
    <property type="entry name" value="DNA breaking-rejoining enzymes"/>
    <property type="match status" value="1"/>
</dbReference>
<evidence type="ECO:0000313" key="8">
    <source>
        <dbReference type="EMBL" id="SSW71242.1"/>
    </source>
</evidence>
<dbReference type="PANTHER" id="PTHR30349:SF81">
    <property type="entry name" value="TYROSINE RECOMBINASE XERC"/>
    <property type="match status" value="1"/>
</dbReference>
<dbReference type="InterPro" id="IPR050090">
    <property type="entry name" value="Tyrosine_recombinase_XerCD"/>
</dbReference>
<dbReference type="Proteomes" id="UP000289465">
    <property type="component" value="Unassembled WGS sequence"/>
</dbReference>
<keyword evidence="2" id="KW-0229">DNA integration</keyword>
<dbReference type="PROSITE" id="PS51898">
    <property type="entry name" value="TYR_RECOMBINASE"/>
    <property type="match status" value="1"/>
</dbReference>
<dbReference type="OrthoDB" id="8912821at2"/>
<dbReference type="InterPro" id="IPR011010">
    <property type="entry name" value="DNA_brk_join_enz"/>
</dbReference>
<dbReference type="PROSITE" id="PS51900">
    <property type="entry name" value="CB"/>
    <property type="match status" value="1"/>
</dbReference>
<evidence type="ECO:0000256" key="5">
    <source>
        <dbReference type="PROSITE-ProRule" id="PRU01248"/>
    </source>
</evidence>
<dbReference type="GO" id="GO:0006310">
    <property type="term" value="P:DNA recombination"/>
    <property type="evidence" value="ECO:0007669"/>
    <property type="project" value="UniProtKB-KW"/>
</dbReference>
<protein>
    <submittedName>
        <fullName evidence="8">Tyrosine recombinase XerD</fullName>
    </submittedName>
</protein>
<dbReference type="Pfam" id="PF00589">
    <property type="entry name" value="Phage_integrase"/>
    <property type="match status" value="1"/>
</dbReference>
<evidence type="ECO:0000256" key="2">
    <source>
        <dbReference type="ARBA" id="ARBA00022908"/>
    </source>
</evidence>
<feature type="domain" description="Core-binding (CB)" evidence="7">
    <location>
        <begin position="108"/>
        <end position="193"/>
    </location>
</feature>
<dbReference type="InterPro" id="IPR013762">
    <property type="entry name" value="Integrase-like_cat_sf"/>
</dbReference>
<reference evidence="8 9" key="1">
    <citation type="submission" date="2018-07" db="EMBL/GenBank/DDBJ databases">
        <authorList>
            <person name="Peeters C."/>
        </authorList>
    </citation>
    <scope>NUCLEOTIDE SEQUENCE [LARGE SCALE GENOMIC DNA]</scope>
    <source>
        <strain evidence="8 9">LMG 30378</strain>
    </source>
</reference>
<dbReference type="GO" id="GO:0007059">
    <property type="term" value="P:chromosome segregation"/>
    <property type="evidence" value="ECO:0007669"/>
    <property type="project" value="UniProtKB-KW"/>
</dbReference>
<evidence type="ECO:0000256" key="1">
    <source>
        <dbReference type="ARBA" id="ARBA00022829"/>
    </source>
</evidence>
<evidence type="ECO:0000313" key="9">
    <source>
        <dbReference type="Proteomes" id="UP000289465"/>
    </source>
</evidence>
<dbReference type="Pfam" id="PF02899">
    <property type="entry name" value="Phage_int_SAM_1"/>
    <property type="match status" value="1"/>
</dbReference>
<dbReference type="RefSeq" id="WP_129243581.1">
    <property type="nucleotide sequence ID" value="NZ_UFQC01000028.1"/>
</dbReference>
<gene>
    <name evidence="8" type="primary">xerD_3</name>
    <name evidence="8" type="ORF">AVE30378_04469</name>
</gene>
<evidence type="ECO:0000256" key="3">
    <source>
        <dbReference type="ARBA" id="ARBA00023125"/>
    </source>
</evidence>
<keyword evidence="1" id="KW-0159">Chromosome partition</keyword>
<dbReference type="InterPro" id="IPR044068">
    <property type="entry name" value="CB"/>
</dbReference>
<feature type="domain" description="Tyr recombinase" evidence="6">
    <location>
        <begin position="216"/>
        <end position="399"/>
    </location>
</feature>
<dbReference type="InterPro" id="IPR004107">
    <property type="entry name" value="Integrase_SAM-like_N"/>
</dbReference>
<accession>A0A446CTT5</accession>
<name>A0A446CTT5_9BURK</name>
<dbReference type="InterPro" id="IPR010998">
    <property type="entry name" value="Integrase_recombinase_N"/>
</dbReference>
<keyword evidence="3 5" id="KW-0238">DNA-binding</keyword>
<organism evidence="8 9">
    <name type="scientific">Achromobacter veterisilvae</name>
    <dbReference type="NCBI Taxonomy" id="2069367"/>
    <lineage>
        <taxon>Bacteria</taxon>
        <taxon>Pseudomonadati</taxon>
        <taxon>Pseudomonadota</taxon>
        <taxon>Betaproteobacteria</taxon>
        <taxon>Burkholderiales</taxon>
        <taxon>Alcaligenaceae</taxon>
        <taxon>Achromobacter</taxon>
    </lineage>
</organism>
<dbReference type="GO" id="GO:0003677">
    <property type="term" value="F:DNA binding"/>
    <property type="evidence" value="ECO:0007669"/>
    <property type="project" value="UniProtKB-UniRule"/>
</dbReference>
<dbReference type="Gene3D" id="1.10.150.130">
    <property type="match status" value="1"/>
</dbReference>
<dbReference type="GO" id="GO:0015074">
    <property type="term" value="P:DNA integration"/>
    <property type="evidence" value="ECO:0007669"/>
    <property type="project" value="UniProtKB-KW"/>
</dbReference>
<dbReference type="AlphaFoldDB" id="A0A446CTT5"/>
<sequence>MFETLFNSQLVVARHRSGPFALERERYLHHGTTVGATDSTQRHRAHILLRFARKMSPGDREGVDAQRLEDIIGAISPSPTPKCALTMVTIARPWLKYLGWWYEPQRPEAFVDQLQEFVRWMRDERGLAPCTIEQWRDRVATFLLWCRQTGRSLATLEPEDIDAYFVTYGAGRWSRVSARYVATMLRVFLRHAADSGLCQARLADSILSPRHYRLQTLPYAPGWDDVQRLISTAASDSEADLRDRAIMLLLAVYGLRSGEVVALRLDDIDFDRQQLRIWRLKRRQPQTYPLVASVAQALHEYIDTARPAVEHAQVFIRVQAPRIPISRRAIYDIVARRFEGLDVTLAHHGPHALRHACASKMLAEGLTLKEIGDHLGHLSAESTAIYTKVDLAALRQVGQFDLGGLQ</sequence>